<dbReference type="Proteomes" id="UP001501057">
    <property type="component" value="Unassembled WGS sequence"/>
</dbReference>
<feature type="transmembrane region" description="Helical" evidence="1">
    <location>
        <begin position="97"/>
        <end position="116"/>
    </location>
</feature>
<dbReference type="Pfam" id="PF09852">
    <property type="entry name" value="DUF2079"/>
    <property type="match status" value="1"/>
</dbReference>
<keyword evidence="3" id="KW-1185">Reference proteome</keyword>
<evidence type="ECO:0000313" key="3">
    <source>
        <dbReference type="Proteomes" id="UP001501057"/>
    </source>
</evidence>
<evidence type="ECO:0000313" key="2">
    <source>
        <dbReference type="EMBL" id="GAA1738622.1"/>
    </source>
</evidence>
<gene>
    <name evidence="2" type="ORF">GCM10009710_18670</name>
</gene>
<evidence type="ECO:0000256" key="1">
    <source>
        <dbReference type="SAM" id="Phobius"/>
    </source>
</evidence>
<reference evidence="2 3" key="1">
    <citation type="journal article" date="2019" name="Int. J. Syst. Evol. Microbiol.">
        <title>The Global Catalogue of Microorganisms (GCM) 10K type strain sequencing project: providing services to taxonomists for standard genome sequencing and annotation.</title>
        <authorList>
            <consortium name="The Broad Institute Genomics Platform"/>
            <consortium name="The Broad Institute Genome Sequencing Center for Infectious Disease"/>
            <person name="Wu L."/>
            <person name="Ma J."/>
        </authorList>
    </citation>
    <scope>NUCLEOTIDE SEQUENCE [LARGE SCALE GENOMIC DNA]</scope>
    <source>
        <strain evidence="2 3">JCM 13518</strain>
    </source>
</reference>
<protein>
    <submittedName>
        <fullName evidence="2">DUF2079 domain-containing protein</fullName>
    </submittedName>
</protein>
<feature type="transmembrane region" description="Helical" evidence="1">
    <location>
        <begin position="258"/>
        <end position="279"/>
    </location>
</feature>
<proteinExistence type="predicted"/>
<dbReference type="RefSeq" id="WP_344200467.1">
    <property type="nucleotide sequence ID" value="NZ_BAAAME010000004.1"/>
</dbReference>
<keyword evidence="1" id="KW-0812">Transmembrane</keyword>
<keyword evidence="1" id="KW-0472">Membrane</keyword>
<feature type="transmembrane region" description="Helical" evidence="1">
    <location>
        <begin position="325"/>
        <end position="343"/>
    </location>
</feature>
<comment type="caution">
    <text evidence="2">The sequence shown here is derived from an EMBL/GenBank/DDBJ whole genome shotgun (WGS) entry which is preliminary data.</text>
</comment>
<feature type="transmembrane region" description="Helical" evidence="1">
    <location>
        <begin position="147"/>
        <end position="163"/>
    </location>
</feature>
<accession>A0ABN2JU38</accession>
<organism evidence="2 3">
    <name type="scientific">Aeromicrobium alkaliterrae</name>
    <dbReference type="NCBI Taxonomy" id="302168"/>
    <lineage>
        <taxon>Bacteria</taxon>
        <taxon>Bacillati</taxon>
        <taxon>Actinomycetota</taxon>
        <taxon>Actinomycetes</taxon>
        <taxon>Propionibacteriales</taxon>
        <taxon>Nocardioidaceae</taxon>
        <taxon>Aeromicrobium</taxon>
    </lineage>
</organism>
<dbReference type="EMBL" id="BAAAME010000004">
    <property type="protein sequence ID" value="GAA1738622.1"/>
    <property type="molecule type" value="Genomic_DNA"/>
</dbReference>
<feature type="transmembrane region" description="Helical" evidence="1">
    <location>
        <begin position="170"/>
        <end position="197"/>
    </location>
</feature>
<keyword evidence="1" id="KW-1133">Transmembrane helix</keyword>
<sequence length="445" mass="47167">MTAGKAPISRARLVGGLVAAVSALAYGVLALRHFARFEVRSWDLAIFEQAISGYADLSAPIADVKGPGFHILGDHFSPITALAAPVYRLFPGPQTLLVVQVLLVAAAIYVVTALAVRRLGVLLGVVVGLLCATSFGVQAAIDAEFHEVAFAAPLLALAGAAWVERRYTAVAVWSIPLVLVKEDLGITVLVIGGLLWWAGERRLGLVTAGAGVLGFLLAVVVVLPAFNDAGQYAYTGNLGGESGLLETVLAEPGTKLGALLLTFAITGFAALGSRWALVVVPTFLWRFAGDVPTYWGIEWHYSLVLMPIVFCAAVETLERIDHAQWLVPVAVGVSAVLFVGSPLTELADGDLYRDTPRAEASRAAIAQIPDGASVETDIALLGHVVTDHRAYWTGTIGDVTPEYVLFDTRVGIGSPMEPVTWAEQVHGGRWTTVYAENGIVLAKRE</sequence>
<feature type="transmembrane region" description="Helical" evidence="1">
    <location>
        <begin position="299"/>
        <end position="318"/>
    </location>
</feature>
<feature type="transmembrane region" description="Helical" evidence="1">
    <location>
        <begin position="203"/>
        <end position="226"/>
    </location>
</feature>
<dbReference type="InterPro" id="IPR018650">
    <property type="entry name" value="STSV1_Orf64"/>
</dbReference>
<name>A0ABN2JU38_9ACTN</name>
<feature type="transmembrane region" description="Helical" evidence="1">
    <location>
        <begin position="121"/>
        <end position="141"/>
    </location>
</feature>